<keyword evidence="2" id="KW-1185">Reference proteome</keyword>
<dbReference type="PROSITE" id="PS51257">
    <property type="entry name" value="PROKAR_LIPOPROTEIN"/>
    <property type="match status" value="1"/>
</dbReference>
<evidence type="ECO:0000313" key="1">
    <source>
        <dbReference type="EMBL" id="MDO1531440.1"/>
    </source>
</evidence>
<name>A0ABT8RY22_9BURK</name>
<dbReference type="RefSeq" id="WP_301804204.1">
    <property type="nucleotide sequence ID" value="NZ_JAUJZH010000002.1"/>
</dbReference>
<sequence>MNRRDNLRALVAAISISTAGVVACGGGGGGGSPAFVPVAQDKPVTITSMGPNPVDLWNKTAADTITVPAASSGTPEERQPLYDADLATLNVAIYDALAAITKAYRPFMVAMPDDPARGSLPQDYAVHGAAYTVLSTLFPSRSARYQSTYDAAIAAADADAQAAVRFGAEVARKVLAQRADDGRWTPVPAYVPGTAPGQFRGVNPVALTRPYLRPFSLRAADQFRASGPPALDSDAYAADVKETMAMGSAGSARRSAAQTENARFHTEAPPVFWTRNLRQFATSKPSLMENARLMAMLWVGLADASTACFESKYHFNFWRPTTAIRLADTDGNAATEPDAQWTPVVTTPNHPEYPAAHACNTGALGESLRQAFGTSRVQFAFNSTVTGTTHPFDSVEAMNENVQQARIHGGMHFRTATVHGRALGEKVVQQLLREHFTAASP</sequence>
<dbReference type="SUPFAM" id="SSF48317">
    <property type="entry name" value="Acid phosphatase/Vanadium-dependent haloperoxidase"/>
    <property type="match status" value="1"/>
</dbReference>
<comment type="caution">
    <text evidence="1">The sequence shown here is derived from an EMBL/GenBank/DDBJ whole genome shotgun (WGS) entry which is preliminary data.</text>
</comment>
<dbReference type="InterPro" id="IPR036938">
    <property type="entry name" value="PAP2/HPO_sf"/>
</dbReference>
<proteinExistence type="predicted"/>
<dbReference type="EMBL" id="JAUKVY010000002">
    <property type="protein sequence ID" value="MDO1531440.1"/>
    <property type="molecule type" value="Genomic_DNA"/>
</dbReference>
<evidence type="ECO:0000313" key="2">
    <source>
        <dbReference type="Proteomes" id="UP001169027"/>
    </source>
</evidence>
<protein>
    <submittedName>
        <fullName evidence="1">Uncharacterized protein</fullName>
    </submittedName>
</protein>
<accession>A0ABT8RY22</accession>
<dbReference type="InterPro" id="IPR052559">
    <property type="entry name" value="V-haloperoxidase"/>
</dbReference>
<organism evidence="1 2">
    <name type="scientific">Variovorax ginsengisoli</name>
    <dbReference type="NCBI Taxonomy" id="363844"/>
    <lineage>
        <taxon>Bacteria</taxon>
        <taxon>Pseudomonadati</taxon>
        <taxon>Pseudomonadota</taxon>
        <taxon>Betaproteobacteria</taxon>
        <taxon>Burkholderiales</taxon>
        <taxon>Comamonadaceae</taxon>
        <taxon>Variovorax</taxon>
    </lineage>
</organism>
<reference evidence="1" key="1">
    <citation type="submission" date="2023-06" db="EMBL/GenBank/DDBJ databases">
        <authorList>
            <person name="Jiang Y."/>
            <person name="Liu Q."/>
        </authorList>
    </citation>
    <scope>NUCLEOTIDE SEQUENCE</scope>
    <source>
        <strain evidence="1">CGMCC 1.12090</strain>
    </source>
</reference>
<gene>
    <name evidence="1" type="ORF">Q2T77_03990</name>
</gene>
<dbReference type="Proteomes" id="UP001169027">
    <property type="component" value="Unassembled WGS sequence"/>
</dbReference>
<dbReference type="PANTHER" id="PTHR34599">
    <property type="entry name" value="PEROXIDASE-RELATED"/>
    <property type="match status" value="1"/>
</dbReference>
<dbReference type="Gene3D" id="1.10.606.20">
    <property type="match status" value="1"/>
</dbReference>
<dbReference type="PANTHER" id="PTHR34599:SF1">
    <property type="entry name" value="PHOSPHATIDIC ACID PHOSPHATASE TYPE 2_HALOPEROXIDASE DOMAIN-CONTAINING PROTEIN"/>
    <property type="match status" value="1"/>
</dbReference>
<dbReference type="CDD" id="cd03398">
    <property type="entry name" value="PAP2_haloperoxidase"/>
    <property type="match status" value="1"/>
</dbReference>